<evidence type="ECO:0000256" key="1">
    <source>
        <dbReference type="ARBA" id="ARBA00022679"/>
    </source>
</evidence>
<accession>A0A2C9CP55</accession>
<evidence type="ECO:0000259" key="3">
    <source>
        <dbReference type="PROSITE" id="PS51186"/>
    </source>
</evidence>
<keyword evidence="1 4" id="KW-0808">Transferase</keyword>
<dbReference type="EMBL" id="OCTN01000001">
    <property type="protein sequence ID" value="SOH93007.1"/>
    <property type="molecule type" value="Genomic_DNA"/>
</dbReference>
<dbReference type="InterPro" id="IPR000182">
    <property type="entry name" value="GNAT_dom"/>
</dbReference>
<dbReference type="PANTHER" id="PTHR43420:SF51">
    <property type="entry name" value="PEPTIDYL-LYSINE N-ACETYLTRANSFERASE YIAC"/>
    <property type="match status" value="1"/>
</dbReference>
<dbReference type="Gene3D" id="3.40.630.30">
    <property type="match status" value="1"/>
</dbReference>
<feature type="domain" description="N-acetyltransferase" evidence="3">
    <location>
        <begin position="61"/>
        <end position="205"/>
    </location>
</feature>
<dbReference type="PANTHER" id="PTHR43420">
    <property type="entry name" value="ACETYLTRANSFERASE"/>
    <property type="match status" value="1"/>
</dbReference>
<dbReference type="PROSITE" id="PS51186">
    <property type="entry name" value="GNAT"/>
    <property type="match status" value="1"/>
</dbReference>
<dbReference type="InterPro" id="IPR016181">
    <property type="entry name" value="Acyl_CoA_acyltransferase"/>
</dbReference>
<evidence type="ECO:0000256" key="2">
    <source>
        <dbReference type="ARBA" id="ARBA00023315"/>
    </source>
</evidence>
<protein>
    <submittedName>
        <fullName evidence="4">Acetyltransferase (GNAT) family protein</fullName>
    </submittedName>
</protein>
<dbReference type="AlphaFoldDB" id="A0A2C9CP55"/>
<keyword evidence="5" id="KW-1185">Reference proteome</keyword>
<dbReference type="Proteomes" id="UP000220034">
    <property type="component" value="Unassembled WGS sequence"/>
</dbReference>
<name>A0A2C9CP55_9RHOB</name>
<dbReference type="SUPFAM" id="SSF55729">
    <property type="entry name" value="Acyl-CoA N-acyltransferases (Nat)"/>
    <property type="match status" value="1"/>
</dbReference>
<dbReference type="CDD" id="cd04301">
    <property type="entry name" value="NAT_SF"/>
    <property type="match status" value="1"/>
</dbReference>
<proteinExistence type="predicted"/>
<dbReference type="OrthoDB" id="273614at2"/>
<gene>
    <name evidence="4" type="ORF">SAMN06273572_101861</name>
</gene>
<evidence type="ECO:0000313" key="4">
    <source>
        <dbReference type="EMBL" id="SOH93007.1"/>
    </source>
</evidence>
<dbReference type="Pfam" id="PF00583">
    <property type="entry name" value="Acetyltransf_1"/>
    <property type="match status" value="1"/>
</dbReference>
<evidence type="ECO:0000313" key="5">
    <source>
        <dbReference type="Proteomes" id="UP000220034"/>
    </source>
</evidence>
<reference evidence="5" key="1">
    <citation type="submission" date="2017-09" db="EMBL/GenBank/DDBJ databases">
        <authorList>
            <person name="Varghese N."/>
            <person name="Submissions S."/>
        </authorList>
    </citation>
    <scope>NUCLEOTIDE SEQUENCE [LARGE SCALE GENOMIC DNA]</scope>
    <source>
        <strain evidence="5">C7</strain>
    </source>
</reference>
<dbReference type="InterPro" id="IPR050680">
    <property type="entry name" value="YpeA/RimI_acetyltransf"/>
</dbReference>
<keyword evidence="2" id="KW-0012">Acyltransferase</keyword>
<sequence length="205" mass="22654">MTVLKTDTMQPFTRLQHGFPPDQRAQVTAIYMQAFGPKLGRILGTTQRAQDFVAASIDPAFAITAMDSASDQVIGIAGYRTERGGLTNRFGDELRPHYGQFGGLWRGIILDMLETPETSDKFLVDGIAIADSHRGQGIGTSLLHALEQRAVDLGKRAVRLDVIDRNDRARALYARQGYQITGSHDLGVLQYAFGFRHATQMTKML</sequence>
<dbReference type="GO" id="GO:0016747">
    <property type="term" value="F:acyltransferase activity, transferring groups other than amino-acyl groups"/>
    <property type="evidence" value="ECO:0007669"/>
    <property type="project" value="InterPro"/>
</dbReference>
<organism evidence="4 5">
    <name type="scientific">Pontivivens marinum</name>
    <dbReference type="NCBI Taxonomy" id="1690039"/>
    <lineage>
        <taxon>Bacteria</taxon>
        <taxon>Pseudomonadati</taxon>
        <taxon>Pseudomonadota</taxon>
        <taxon>Alphaproteobacteria</taxon>
        <taxon>Rhodobacterales</taxon>
        <taxon>Paracoccaceae</taxon>
        <taxon>Pontivivens</taxon>
    </lineage>
</organism>